<comment type="subcellular location">
    <subcellularLocation>
        <location evidence="1">Cell inner membrane</location>
        <topology evidence="1">Single-pass type II membrane protein</topology>
        <orientation evidence="1">Periplasmic side</orientation>
    </subcellularLocation>
</comment>
<keyword evidence="5 12" id="KW-1133">Transmembrane helix</keyword>
<evidence type="ECO:0000256" key="8">
    <source>
        <dbReference type="ARBA" id="ARBA00038408"/>
    </source>
</evidence>
<sequence length="708" mass="79782">MAIIGTIRKKAGVAVVFITVAILAFIFTDLFSKGDTRPNKLASVNGSDISFVEFENAVANVENNMKQQYGVSSLTNEQSFVAKQQAYQTLVNQKILMQECDALGLTVSRDEMNDMFFGDFVHPMVRQNFSDPKTGQYNSQMVKQYISQFDKLPEEQKVSWRNFEEYVKESRLQEKYTNIVVSSFYMPKTIAAHMSDVYNTVSDSRYSVLPYSSIADNAVKVTEEDYKKYYEEHKNEYKLYESLRDLEFVKFVVQPSPADVKAINDSVIRTYAEFQTLSDEDIPGFVSVSSDRMYDSTFHKRADFKGVFADSLLDGKKVGDFIAPFQQGMNWIMAKITGMENRPDSVRFSQILVLNSKASADIKRTPEQAKALADSLCGVFKSNPDSFEANVVKYSDAPDAKNNFGDSGWILDGQLNSDLYNTILNSNIGDVFVYNLPNDMGHYVIKLKGKTTPVSKMQMAMIVMEVRASDNTINAIRDKANLFLGSVKTLTDMKTQAQKQNINVLASTVREMDYQLNGTSYCREIIHWAFNEDTKKNDVAPEVYELTDMFLVVGLKDVKEKGILPLEQVKPYIESQIRIEKKAEQLMDKADKLLASNKSIETFATAAGVQIDSATGIDFSSSYFAAAGPEMRVIGSLSANTKTGLQKPVRGFNGVYVLNVDSTYKRPSKEDPKLIQQNYKTKAMQKAQMVLQSLYSKADIKNNFSIFY</sequence>
<dbReference type="InterPro" id="IPR000297">
    <property type="entry name" value="PPIase_PpiC"/>
</dbReference>
<accession>A0A9D1RI02</accession>
<dbReference type="EMBL" id="DXGG01000063">
    <property type="protein sequence ID" value="HIW86992.1"/>
    <property type="molecule type" value="Genomic_DNA"/>
</dbReference>
<evidence type="ECO:0000256" key="3">
    <source>
        <dbReference type="ARBA" id="ARBA00022519"/>
    </source>
</evidence>
<dbReference type="AlphaFoldDB" id="A0A9D1RI02"/>
<dbReference type="GO" id="GO:0003755">
    <property type="term" value="F:peptidyl-prolyl cis-trans isomerase activity"/>
    <property type="evidence" value="ECO:0007669"/>
    <property type="project" value="UniProtKB-KW"/>
</dbReference>
<dbReference type="SUPFAM" id="SSF54534">
    <property type="entry name" value="FKBP-like"/>
    <property type="match status" value="1"/>
</dbReference>
<keyword evidence="4 12" id="KW-0812">Transmembrane</keyword>
<evidence type="ECO:0000256" key="4">
    <source>
        <dbReference type="ARBA" id="ARBA00022692"/>
    </source>
</evidence>
<dbReference type="Proteomes" id="UP000824267">
    <property type="component" value="Unassembled WGS sequence"/>
</dbReference>
<keyword evidence="2" id="KW-1003">Cell membrane</keyword>
<dbReference type="PROSITE" id="PS50198">
    <property type="entry name" value="PPIC_PPIASE_2"/>
    <property type="match status" value="1"/>
</dbReference>
<feature type="domain" description="PpiC" evidence="13">
    <location>
        <begin position="343"/>
        <end position="449"/>
    </location>
</feature>
<dbReference type="Pfam" id="PF13616">
    <property type="entry name" value="Rotamase_3"/>
    <property type="match status" value="1"/>
</dbReference>
<evidence type="ECO:0000256" key="2">
    <source>
        <dbReference type="ARBA" id="ARBA00022475"/>
    </source>
</evidence>
<dbReference type="SUPFAM" id="SSF109998">
    <property type="entry name" value="Triger factor/SurA peptide-binding domain-like"/>
    <property type="match status" value="1"/>
</dbReference>
<feature type="transmembrane region" description="Helical" evidence="12">
    <location>
        <begin position="12"/>
        <end position="31"/>
    </location>
</feature>
<reference evidence="14" key="2">
    <citation type="submission" date="2021-04" db="EMBL/GenBank/DDBJ databases">
        <authorList>
            <person name="Gilroy R."/>
        </authorList>
    </citation>
    <scope>NUCLEOTIDE SEQUENCE</scope>
    <source>
        <strain evidence="14">Gambia16-930</strain>
    </source>
</reference>
<keyword evidence="6 12" id="KW-0472">Membrane</keyword>
<comment type="caution">
    <text evidence="14">The sequence shown here is derived from an EMBL/GenBank/DDBJ whole genome shotgun (WGS) entry which is preliminary data.</text>
</comment>
<keyword evidence="11" id="KW-0413">Isomerase</keyword>
<protein>
    <recommendedName>
        <fullName evidence="9">Periplasmic chaperone PpiD</fullName>
    </recommendedName>
    <alternativeName>
        <fullName evidence="10">Periplasmic folding chaperone</fullName>
    </alternativeName>
</protein>
<evidence type="ECO:0000259" key="13">
    <source>
        <dbReference type="PROSITE" id="PS50198"/>
    </source>
</evidence>
<reference evidence="14" key="1">
    <citation type="journal article" date="2021" name="PeerJ">
        <title>Extensive microbial diversity within the chicken gut microbiome revealed by metagenomics and culture.</title>
        <authorList>
            <person name="Gilroy R."/>
            <person name="Ravi A."/>
            <person name="Getino M."/>
            <person name="Pursley I."/>
            <person name="Horton D.L."/>
            <person name="Alikhan N.F."/>
            <person name="Baker D."/>
            <person name="Gharbi K."/>
            <person name="Hall N."/>
            <person name="Watson M."/>
            <person name="Adriaenssens E.M."/>
            <person name="Foster-Nyarko E."/>
            <person name="Jarju S."/>
            <person name="Secka A."/>
            <person name="Antonio M."/>
            <person name="Oren A."/>
            <person name="Chaudhuri R.R."/>
            <person name="La Ragione R."/>
            <person name="Hildebrand F."/>
            <person name="Pallen M.J."/>
        </authorList>
    </citation>
    <scope>NUCLEOTIDE SEQUENCE</scope>
    <source>
        <strain evidence="14">Gambia16-930</strain>
    </source>
</reference>
<evidence type="ECO:0000256" key="7">
    <source>
        <dbReference type="ARBA" id="ARBA00023186"/>
    </source>
</evidence>
<evidence type="ECO:0000256" key="1">
    <source>
        <dbReference type="ARBA" id="ARBA00004382"/>
    </source>
</evidence>
<dbReference type="InterPro" id="IPR052029">
    <property type="entry name" value="PpiD_chaperone"/>
</dbReference>
<evidence type="ECO:0000256" key="12">
    <source>
        <dbReference type="SAM" id="Phobius"/>
    </source>
</evidence>
<evidence type="ECO:0000256" key="6">
    <source>
        <dbReference type="ARBA" id="ARBA00023136"/>
    </source>
</evidence>
<dbReference type="InterPro" id="IPR046357">
    <property type="entry name" value="PPIase_dom_sf"/>
</dbReference>
<gene>
    <name evidence="14" type="ORF">IAC47_01785</name>
</gene>
<dbReference type="Gene3D" id="1.10.4030.10">
    <property type="entry name" value="Porin chaperone SurA, peptide-binding domain"/>
    <property type="match status" value="1"/>
</dbReference>
<dbReference type="PANTHER" id="PTHR47529:SF1">
    <property type="entry name" value="PERIPLASMIC CHAPERONE PPID"/>
    <property type="match status" value="1"/>
</dbReference>
<keyword evidence="7" id="KW-0143">Chaperone</keyword>
<keyword evidence="3" id="KW-0997">Cell inner membrane</keyword>
<evidence type="ECO:0000256" key="5">
    <source>
        <dbReference type="ARBA" id="ARBA00022989"/>
    </source>
</evidence>
<evidence type="ECO:0000313" key="14">
    <source>
        <dbReference type="EMBL" id="HIW86992.1"/>
    </source>
</evidence>
<keyword evidence="11" id="KW-0697">Rotamase</keyword>
<evidence type="ECO:0000256" key="9">
    <source>
        <dbReference type="ARBA" id="ARBA00040743"/>
    </source>
</evidence>
<evidence type="ECO:0000313" key="15">
    <source>
        <dbReference type="Proteomes" id="UP000824267"/>
    </source>
</evidence>
<dbReference type="GO" id="GO:0005886">
    <property type="term" value="C:plasma membrane"/>
    <property type="evidence" value="ECO:0007669"/>
    <property type="project" value="UniProtKB-SubCell"/>
</dbReference>
<dbReference type="Pfam" id="PF13623">
    <property type="entry name" value="SurA_N_2"/>
    <property type="match status" value="1"/>
</dbReference>
<dbReference type="PANTHER" id="PTHR47529">
    <property type="entry name" value="PEPTIDYL-PROLYL CIS-TRANS ISOMERASE D"/>
    <property type="match status" value="1"/>
</dbReference>
<evidence type="ECO:0000256" key="10">
    <source>
        <dbReference type="ARBA" id="ARBA00042775"/>
    </source>
</evidence>
<name>A0A9D1RI02_9BACT</name>
<organism evidence="14 15">
    <name type="scientific">Candidatus Onthomorpha intestinigallinarum</name>
    <dbReference type="NCBI Taxonomy" id="2840880"/>
    <lineage>
        <taxon>Bacteria</taxon>
        <taxon>Pseudomonadati</taxon>
        <taxon>Bacteroidota</taxon>
        <taxon>Bacteroidia</taxon>
        <taxon>Bacteroidales</taxon>
        <taxon>Candidatus Onthomorpha</taxon>
    </lineage>
</organism>
<comment type="similarity">
    <text evidence="8">Belongs to the PpiD chaperone family.</text>
</comment>
<proteinExistence type="inferred from homology"/>
<dbReference type="InterPro" id="IPR027304">
    <property type="entry name" value="Trigger_fact/SurA_dom_sf"/>
</dbReference>
<dbReference type="Gene3D" id="3.10.50.40">
    <property type="match status" value="1"/>
</dbReference>
<evidence type="ECO:0000256" key="11">
    <source>
        <dbReference type="PROSITE-ProRule" id="PRU00278"/>
    </source>
</evidence>